<dbReference type="InterPro" id="IPR045865">
    <property type="entry name" value="ACT-like_dom_sf"/>
</dbReference>
<dbReference type="Pfam" id="PF19571">
    <property type="entry name" value="ACT_8"/>
    <property type="match status" value="1"/>
</dbReference>
<dbReference type="PROSITE" id="PS51671">
    <property type="entry name" value="ACT"/>
    <property type="match status" value="1"/>
</dbReference>
<gene>
    <name evidence="2" type="ORF">SAMN04487864_10381</name>
</gene>
<proteinExistence type="predicted"/>
<protein>
    <submittedName>
        <fullName evidence="2">Uncharacterized conserved protein, contains tandem ACT domains</fullName>
    </submittedName>
</protein>
<dbReference type="InterPro" id="IPR002912">
    <property type="entry name" value="ACT_dom"/>
</dbReference>
<dbReference type="RefSeq" id="WP_093729532.1">
    <property type="nucleotide sequence ID" value="NZ_FMYW01000003.1"/>
</dbReference>
<keyword evidence="3" id="KW-1185">Reference proteome</keyword>
<organism evidence="2 3">
    <name type="scientific">Succiniclasticum ruminis</name>
    <dbReference type="NCBI Taxonomy" id="40841"/>
    <lineage>
        <taxon>Bacteria</taxon>
        <taxon>Bacillati</taxon>
        <taxon>Bacillota</taxon>
        <taxon>Negativicutes</taxon>
        <taxon>Acidaminococcales</taxon>
        <taxon>Acidaminococcaceae</taxon>
        <taxon>Succiniclasticum</taxon>
    </lineage>
</organism>
<dbReference type="EMBL" id="FMYW01000003">
    <property type="protein sequence ID" value="SDC17011.1"/>
    <property type="molecule type" value="Genomic_DNA"/>
</dbReference>
<dbReference type="PANTHER" id="PTHR40099">
    <property type="entry name" value="ACETOLACTATE SYNTHASE, SMALL SUBUNIT"/>
    <property type="match status" value="1"/>
</dbReference>
<evidence type="ECO:0000313" key="2">
    <source>
        <dbReference type="EMBL" id="SDC17011.1"/>
    </source>
</evidence>
<dbReference type="PANTHER" id="PTHR40099:SF1">
    <property type="entry name" value="ACETOLACTATE SYNTHASE, SMALL SUBUNIT"/>
    <property type="match status" value="1"/>
</dbReference>
<evidence type="ECO:0000259" key="1">
    <source>
        <dbReference type="PROSITE" id="PS51671"/>
    </source>
</evidence>
<dbReference type="Proteomes" id="UP000198943">
    <property type="component" value="Unassembled WGS sequence"/>
</dbReference>
<dbReference type="InterPro" id="IPR045739">
    <property type="entry name" value="ACT_dom_pair"/>
</dbReference>
<dbReference type="Gene3D" id="3.30.2130.10">
    <property type="entry name" value="VC0802-like"/>
    <property type="match status" value="1"/>
</dbReference>
<accession>A0A1G6JE96</accession>
<name>A0A1G6JE96_9FIRM</name>
<sequence>MLNQISLFAANTKGALSKITGVLAQSDVNIYTMLATDSAEFGIVRLIVDKSEEAKSALEKAGYQCRLDKVLAIDMASDKPGTLNRILSDLQNANVMIRYLYISFDRSDSTPIAVFCTDEPETETFLRGKGYRLLDRF</sequence>
<feature type="domain" description="ACT" evidence="1">
    <location>
        <begin position="4"/>
        <end position="85"/>
    </location>
</feature>
<dbReference type="SUPFAM" id="SSF55021">
    <property type="entry name" value="ACT-like"/>
    <property type="match status" value="2"/>
</dbReference>
<dbReference type="AlphaFoldDB" id="A0A1G6JE96"/>
<dbReference type="OrthoDB" id="9790662at2"/>
<evidence type="ECO:0000313" key="3">
    <source>
        <dbReference type="Proteomes" id="UP000198943"/>
    </source>
</evidence>
<reference evidence="3" key="1">
    <citation type="submission" date="2016-10" db="EMBL/GenBank/DDBJ databases">
        <authorList>
            <person name="Varghese N."/>
            <person name="Submissions S."/>
        </authorList>
    </citation>
    <scope>NUCLEOTIDE SEQUENCE [LARGE SCALE GENOMIC DNA]</scope>
    <source>
        <strain evidence="3">DSM 11005</strain>
    </source>
</reference>